<evidence type="ECO:0000256" key="6">
    <source>
        <dbReference type="ARBA" id="ARBA00023143"/>
    </source>
</evidence>
<dbReference type="PANTHER" id="PTHR30381:SF0">
    <property type="entry name" value="FLAGELLAR P-RING PROTEIN"/>
    <property type="match status" value="1"/>
</dbReference>
<dbReference type="HAMAP" id="MF_00416">
    <property type="entry name" value="FlgI"/>
    <property type="match status" value="1"/>
</dbReference>
<evidence type="ECO:0000256" key="3">
    <source>
        <dbReference type="ARBA" id="ARBA00008994"/>
    </source>
</evidence>
<dbReference type="NCBIfam" id="NF003676">
    <property type="entry name" value="PRK05303.1"/>
    <property type="match status" value="1"/>
</dbReference>
<dbReference type="PANTHER" id="PTHR30381">
    <property type="entry name" value="FLAGELLAR P-RING PERIPLASMIC PROTEIN FLGI"/>
    <property type="match status" value="1"/>
</dbReference>
<keyword evidence="5" id="KW-0732">Signal</keyword>
<name>A0ABW1VPQ4_9GAMM</name>
<evidence type="ECO:0000313" key="9">
    <source>
        <dbReference type="Proteomes" id="UP001596215"/>
    </source>
</evidence>
<reference evidence="9" key="1">
    <citation type="journal article" date="2019" name="Int. J. Syst. Evol. Microbiol.">
        <title>The Global Catalogue of Microorganisms (GCM) 10K type strain sequencing project: providing services to taxonomists for standard genome sequencing and annotation.</title>
        <authorList>
            <consortium name="The Broad Institute Genomics Platform"/>
            <consortium name="The Broad Institute Genome Sequencing Center for Infectious Disease"/>
            <person name="Wu L."/>
            <person name="Ma J."/>
        </authorList>
    </citation>
    <scope>NUCLEOTIDE SEQUENCE [LARGE SCALE GENOMIC DNA]</scope>
    <source>
        <strain evidence="9">CGMCC 4.1530</strain>
    </source>
</reference>
<comment type="caution">
    <text evidence="8">The sequence shown here is derived from an EMBL/GenBank/DDBJ whole genome shotgun (WGS) entry which is preliminary data.</text>
</comment>
<proteinExistence type="inferred from homology"/>
<evidence type="ECO:0000256" key="5">
    <source>
        <dbReference type="ARBA" id="ARBA00022729"/>
    </source>
</evidence>
<protein>
    <recommendedName>
        <fullName evidence="7">Flagellar P-ring protein</fullName>
    </recommendedName>
    <alternativeName>
        <fullName evidence="7">Basal body P-ring protein</fullName>
    </alternativeName>
</protein>
<sequence length="369" mass="38620">MSVIFRWISGGLILVALCLPASAERIRDLTSVQGVRANQLIGYGLAVGLDGTGDQTTQTPFTTQTMSNMLSQLGITVPGGTNIQLKNVAAVMVTATLPPFARQGKTIDVVVSSMGNAKSLRGGTLLLTPLKGADNQVYALAQGNILVGGAGAQAGGSSVQVNQLNGGRISGGGIVERELPDDFGTRNQLVLQLNQQDFTTAQRIADAINRFTGYPAAAPQDSSSVRIKVSPSQTSQVQLLAAIQNLDVTVPVEDARVIINSRTGSVVMNREVELSTCAVAQGSLSVTINQQQQVSQPNTPLTGGQTVVTNQTQIDMRQQGGALQHVQASASLNSVIHALNTLGARPTELMSILQAMQSAGCLRARLEII</sequence>
<evidence type="ECO:0000313" key="8">
    <source>
        <dbReference type="EMBL" id="MFC6361875.1"/>
    </source>
</evidence>
<evidence type="ECO:0000256" key="7">
    <source>
        <dbReference type="HAMAP-Rule" id="MF_00416"/>
    </source>
</evidence>
<evidence type="ECO:0000256" key="2">
    <source>
        <dbReference type="ARBA" id="ARBA00004117"/>
    </source>
</evidence>
<keyword evidence="8" id="KW-0966">Cell projection</keyword>
<keyword evidence="8" id="KW-0969">Cilium</keyword>
<organism evidence="8 9">
    <name type="scientific">Tatumella punctata</name>
    <dbReference type="NCBI Taxonomy" id="399969"/>
    <lineage>
        <taxon>Bacteria</taxon>
        <taxon>Pseudomonadati</taxon>
        <taxon>Pseudomonadota</taxon>
        <taxon>Gammaproteobacteria</taxon>
        <taxon>Enterobacterales</taxon>
        <taxon>Erwiniaceae</taxon>
        <taxon>Tatumella</taxon>
    </lineage>
</organism>
<keyword evidence="6 7" id="KW-0975">Bacterial flagellum</keyword>
<gene>
    <name evidence="7" type="primary">flgI</name>
    <name evidence="8" type="ORF">ACFP73_07155</name>
</gene>
<dbReference type="EMBL" id="JBHSUC010000006">
    <property type="protein sequence ID" value="MFC6361875.1"/>
    <property type="molecule type" value="Genomic_DNA"/>
</dbReference>
<evidence type="ECO:0000256" key="4">
    <source>
        <dbReference type="ARBA" id="ARBA00011439"/>
    </source>
</evidence>
<dbReference type="Pfam" id="PF02119">
    <property type="entry name" value="FlgI"/>
    <property type="match status" value="1"/>
</dbReference>
<dbReference type="InterPro" id="IPR001782">
    <property type="entry name" value="Flag_FlgI"/>
</dbReference>
<comment type="subcellular location">
    <subcellularLocation>
        <location evidence="2 7">Bacterial flagellum basal body</location>
    </subcellularLocation>
</comment>
<evidence type="ECO:0000256" key="1">
    <source>
        <dbReference type="ARBA" id="ARBA00002591"/>
    </source>
</evidence>
<dbReference type="PRINTS" id="PR01010">
    <property type="entry name" value="FLGPRINGFLGI"/>
</dbReference>
<dbReference type="Proteomes" id="UP001596215">
    <property type="component" value="Unassembled WGS sequence"/>
</dbReference>
<accession>A0ABW1VPQ4</accession>
<keyword evidence="8" id="KW-0282">Flagellum</keyword>
<comment type="function">
    <text evidence="1 7">Assembles around the rod to form the L-ring and probably protects the motor/basal body from shearing forces during rotation.</text>
</comment>
<keyword evidence="9" id="KW-1185">Reference proteome</keyword>
<comment type="subunit">
    <text evidence="4 7">The basal body constitutes a major portion of the flagellar organelle and consists of four rings (L,P,S, and M) mounted on a central rod.</text>
</comment>
<comment type="similarity">
    <text evidence="3 7">Belongs to the FlgI family.</text>
</comment>
<dbReference type="RefSeq" id="WP_249213102.1">
    <property type="nucleotide sequence ID" value="NZ_BAAAFW010000037.1"/>
</dbReference>